<dbReference type="GO" id="GO:0005886">
    <property type="term" value="C:plasma membrane"/>
    <property type="evidence" value="ECO:0007669"/>
    <property type="project" value="TreeGrafter"/>
</dbReference>
<keyword evidence="8 11" id="KW-1133">Transmembrane helix</keyword>
<evidence type="ECO:0000313" key="15">
    <source>
        <dbReference type="Proteomes" id="UP000315842"/>
    </source>
</evidence>
<evidence type="ECO:0000256" key="5">
    <source>
        <dbReference type="ARBA" id="ARBA00022679"/>
    </source>
</evidence>
<organism evidence="14 15">
    <name type="scientific">Cellulomonas uda</name>
    <dbReference type="NCBI Taxonomy" id="1714"/>
    <lineage>
        <taxon>Bacteria</taxon>
        <taxon>Bacillati</taxon>
        <taxon>Actinomycetota</taxon>
        <taxon>Actinomycetes</taxon>
        <taxon>Micrococcales</taxon>
        <taxon>Cellulomonadaceae</taxon>
        <taxon>Cellulomonas</taxon>
    </lineage>
</organism>
<evidence type="ECO:0000256" key="11">
    <source>
        <dbReference type="SAM" id="Phobius"/>
    </source>
</evidence>
<accession>A0A4Y3KFC3</accession>
<dbReference type="RefSeq" id="WP_141320903.1">
    <property type="nucleotide sequence ID" value="NZ_BJLP01000033.1"/>
</dbReference>
<feature type="compositionally biased region" description="Low complexity" evidence="10">
    <location>
        <begin position="921"/>
        <end position="974"/>
    </location>
</feature>
<keyword evidence="6 11" id="KW-0812">Transmembrane</keyword>
<dbReference type="GO" id="GO:0000160">
    <property type="term" value="P:phosphorelay signal transduction system"/>
    <property type="evidence" value="ECO:0007669"/>
    <property type="project" value="UniProtKB-KW"/>
</dbReference>
<feature type="region of interest" description="Disordered" evidence="10">
    <location>
        <begin position="1361"/>
        <end position="1380"/>
    </location>
</feature>
<dbReference type="EC" id="2.7.13.3" evidence="3"/>
<feature type="compositionally biased region" description="Gly residues" evidence="10">
    <location>
        <begin position="685"/>
        <end position="696"/>
    </location>
</feature>
<dbReference type="InterPro" id="IPR050428">
    <property type="entry name" value="TCS_sensor_his_kinase"/>
</dbReference>
<evidence type="ECO:0000256" key="4">
    <source>
        <dbReference type="ARBA" id="ARBA00022553"/>
    </source>
</evidence>
<evidence type="ECO:0000256" key="3">
    <source>
        <dbReference type="ARBA" id="ARBA00012438"/>
    </source>
</evidence>
<proteinExistence type="predicted"/>
<evidence type="ECO:0000256" key="10">
    <source>
        <dbReference type="SAM" id="MobiDB-lite"/>
    </source>
</evidence>
<evidence type="ECO:0000313" key="14">
    <source>
        <dbReference type="EMBL" id="GEA81610.1"/>
    </source>
</evidence>
<name>A0A4Y3KFC3_CELUD</name>
<dbReference type="SMART" id="SM00387">
    <property type="entry name" value="HATPase_c"/>
    <property type="match status" value="1"/>
</dbReference>
<feature type="transmembrane region" description="Helical" evidence="11">
    <location>
        <begin position="12"/>
        <end position="31"/>
    </location>
</feature>
<dbReference type="GO" id="GO:0004673">
    <property type="term" value="F:protein histidine kinase activity"/>
    <property type="evidence" value="ECO:0007669"/>
    <property type="project" value="UniProtKB-EC"/>
</dbReference>
<keyword evidence="11" id="KW-0472">Membrane</keyword>
<feature type="region of interest" description="Disordered" evidence="10">
    <location>
        <begin position="1538"/>
        <end position="1605"/>
    </location>
</feature>
<evidence type="ECO:0000256" key="7">
    <source>
        <dbReference type="ARBA" id="ARBA00022777"/>
    </source>
</evidence>
<evidence type="ECO:0000256" key="9">
    <source>
        <dbReference type="ARBA" id="ARBA00023012"/>
    </source>
</evidence>
<keyword evidence="5" id="KW-0808">Transferase</keyword>
<protein>
    <recommendedName>
        <fullName evidence="3">histidine kinase</fullName>
        <ecNumber evidence="3">2.7.13.3</ecNumber>
    </recommendedName>
</protein>
<dbReference type="InterPro" id="IPR036890">
    <property type="entry name" value="HATPase_C_sf"/>
</dbReference>
<dbReference type="Gene3D" id="3.30.565.10">
    <property type="entry name" value="Histidine kinase-like ATPase, C-terminal domain"/>
    <property type="match status" value="1"/>
</dbReference>
<evidence type="ECO:0000256" key="8">
    <source>
        <dbReference type="ARBA" id="ARBA00022989"/>
    </source>
</evidence>
<dbReference type="InterPro" id="IPR003660">
    <property type="entry name" value="HAMP_dom"/>
</dbReference>
<evidence type="ECO:0000256" key="6">
    <source>
        <dbReference type="ARBA" id="ARBA00022692"/>
    </source>
</evidence>
<evidence type="ECO:0000256" key="2">
    <source>
        <dbReference type="ARBA" id="ARBA00004370"/>
    </source>
</evidence>
<feature type="region of interest" description="Disordered" evidence="10">
    <location>
        <begin position="652"/>
        <end position="701"/>
    </location>
</feature>
<reference evidence="14 15" key="1">
    <citation type="submission" date="2019-06" db="EMBL/GenBank/DDBJ databases">
        <title>Whole genome shotgun sequence of Cellulomonas uda NBRC 3747.</title>
        <authorList>
            <person name="Hosoyama A."/>
            <person name="Uohara A."/>
            <person name="Ohji S."/>
            <person name="Ichikawa N."/>
        </authorList>
    </citation>
    <scope>NUCLEOTIDE SEQUENCE [LARGE SCALE GENOMIC DNA]</scope>
    <source>
        <strain evidence="14 15">NBRC 3747</strain>
    </source>
</reference>
<comment type="caution">
    <text evidence="14">The sequence shown here is derived from an EMBL/GenBank/DDBJ whole genome shotgun (WGS) entry which is preliminary data.</text>
</comment>
<feature type="region of interest" description="Disordered" evidence="10">
    <location>
        <begin position="831"/>
        <end position="1140"/>
    </location>
</feature>
<dbReference type="PANTHER" id="PTHR45436">
    <property type="entry name" value="SENSOR HISTIDINE KINASE YKOH"/>
    <property type="match status" value="1"/>
</dbReference>
<feature type="compositionally biased region" description="Low complexity" evidence="10">
    <location>
        <begin position="1414"/>
        <end position="1436"/>
    </location>
</feature>
<keyword evidence="4" id="KW-0597">Phosphoprotein</keyword>
<dbReference type="Pfam" id="PF00672">
    <property type="entry name" value="HAMP"/>
    <property type="match status" value="1"/>
</dbReference>
<dbReference type="Gene3D" id="6.10.340.10">
    <property type="match status" value="1"/>
</dbReference>
<evidence type="ECO:0000259" key="12">
    <source>
        <dbReference type="PROSITE" id="PS50109"/>
    </source>
</evidence>
<dbReference type="Proteomes" id="UP000315842">
    <property type="component" value="Unassembled WGS sequence"/>
</dbReference>
<feature type="compositionally biased region" description="Basic and acidic residues" evidence="10">
    <location>
        <begin position="1385"/>
        <end position="1394"/>
    </location>
</feature>
<gene>
    <name evidence="14" type="ORF">CUD01_20540</name>
</gene>
<dbReference type="CDD" id="cd06225">
    <property type="entry name" value="HAMP"/>
    <property type="match status" value="1"/>
</dbReference>
<dbReference type="InterPro" id="IPR003594">
    <property type="entry name" value="HATPase_dom"/>
</dbReference>
<dbReference type="SUPFAM" id="SSF55874">
    <property type="entry name" value="ATPase domain of HSP90 chaperone/DNA topoisomerase II/histidine kinase"/>
    <property type="match status" value="1"/>
</dbReference>
<dbReference type="EMBL" id="BJLP01000033">
    <property type="protein sequence ID" value="GEA81610.1"/>
    <property type="molecule type" value="Genomic_DNA"/>
</dbReference>
<feature type="compositionally biased region" description="Low complexity" evidence="10">
    <location>
        <begin position="1361"/>
        <end position="1377"/>
    </location>
</feature>
<comment type="subcellular location">
    <subcellularLocation>
        <location evidence="2">Membrane</location>
    </subcellularLocation>
</comment>
<keyword evidence="9" id="KW-0902">Two-component regulatory system</keyword>
<feature type="region of interest" description="Disordered" evidence="10">
    <location>
        <begin position="733"/>
        <end position="784"/>
    </location>
</feature>
<feature type="domain" description="HAMP" evidence="13">
    <location>
        <begin position="324"/>
        <end position="392"/>
    </location>
</feature>
<feature type="compositionally biased region" description="Low complexity" evidence="10">
    <location>
        <begin position="1458"/>
        <end position="1493"/>
    </location>
</feature>
<keyword evidence="7" id="KW-0418">Kinase</keyword>
<feature type="compositionally biased region" description="Low complexity" evidence="10">
    <location>
        <begin position="1267"/>
        <end position="1281"/>
    </location>
</feature>
<feature type="compositionally biased region" description="Low complexity" evidence="10">
    <location>
        <begin position="1234"/>
        <end position="1247"/>
    </location>
</feature>
<comment type="catalytic activity">
    <reaction evidence="1">
        <text>ATP + protein L-histidine = ADP + protein N-phospho-L-histidine.</text>
        <dbReference type="EC" id="2.7.13.3"/>
    </reaction>
</comment>
<feature type="region of interest" description="Disordered" evidence="10">
    <location>
        <begin position="1385"/>
        <end position="1493"/>
    </location>
</feature>
<feature type="compositionally biased region" description="Polar residues" evidence="10">
    <location>
        <begin position="1580"/>
        <end position="1591"/>
    </location>
</feature>
<dbReference type="InterPro" id="IPR005467">
    <property type="entry name" value="His_kinase_dom"/>
</dbReference>
<dbReference type="PROSITE" id="PS50885">
    <property type="entry name" value="HAMP"/>
    <property type="match status" value="1"/>
</dbReference>
<evidence type="ECO:0000259" key="13">
    <source>
        <dbReference type="PROSITE" id="PS50885"/>
    </source>
</evidence>
<feature type="compositionally biased region" description="Low complexity" evidence="10">
    <location>
        <begin position="745"/>
        <end position="756"/>
    </location>
</feature>
<feature type="compositionally biased region" description="Low complexity" evidence="10">
    <location>
        <begin position="889"/>
        <end position="907"/>
    </location>
</feature>
<feature type="compositionally biased region" description="Low complexity" evidence="10">
    <location>
        <begin position="1328"/>
        <end position="1349"/>
    </location>
</feature>
<feature type="region of interest" description="Disordered" evidence="10">
    <location>
        <begin position="1213"/>
        <end position="1251"/>
    </location>
</feature>
<dbReference type="PANTHER" id="PTHR45436:SF5">
    <property type="entry name" value="SENSOR HISTIDINE KINASE TRCS"/>
    <property type="match status" value="1"/>
</dbReference>
<feature type="domain" description="Histidine kinase" evidence="12">
    <location>
        <begin position="407"/>
        <end position="615"/>
    </location>
</feature>
<feature type="compositionally biased region" description="Low complexity" evidence="10">
    <location>
        <begin position="1049"/>
        <end position="1072"/>
    </location>
</feature>
<dbReference type="SMART" id="SM00304">
    <property type="entry name" value="HAMP"/>
    <property type="match status" value="1"/>
</dbReference>
<sequence>MLRRLGIRAKVLAVLAVPMLVLVLLGVYITASAFDDLEEARATESVTNTLRAYQPLGQAIDNEYIVSMTSRDAEAIAAAQAATDQALAEVREITKDLPLERFPDALVQQFQSVQADYETTLPAARLAVERGGVSSVVRANFQTIENGQLELVAQLGEVFPNRDVAASVTAYRQLSQTSTDLVGELIQGSSLLGGVISPALGAVYQEKIDQVESSRTQAAVALNRMSGVDLTLPTGQPSSAFIAQRALLASGDQDAVAQVDPAAYAGEVETQTTQLVELAGTTIDHARSLANADVDAALQRFYVTIAATLLAAVLSFLLALLVSRSIVNPLRRLTSAASDVRERLPRIVEQVATPGEQPDVQLDPIPVNSRDEVGRLAQAFNSMNATTVRVAQEQAALRGSIAEMFVNVARRDQVLLNRQLSFIDSLERSEEDPNTLANLFRLDHLATRMRRNAESLLVLAGIDSGRRLRDAMPLSDVIRTASSEIEQYDRIELDLQVDPHMLGFNALPAAHMLAELLENATVFSEPETPVTVTTGVSGQFVAVRIRDHGLGMTEEEIEAANAKIISSGAGDALGAQRLGLFVVGRIAQKLGAAVRLSKAEGGTGTDTTVLLPASLFATTEVSSYGAPGSVAETVQHDAAAAPEVAPVDLAALTDGETSLGLPRRRRGDGSEPTADSAPIPVPQLGGSGLPTRGGGELPARPRKTFDENAIVLPETAVPSLSPDLSAAAPDWAPAVQQATSGSGLPSRAARSSAPAAAPTPAPAAEPVAPREETPSIPSPAARAGLFSGFRTRNAIVEGGDGGVSDQVRAPWMSLGAHGLQQPAAPEVPALVEDDDEPWTPDAAQPVTEVPGLVPDDEPEPAHAEAAAPADVEQPWAPTFASDEDRPAEPEAAAYAPASFEPAPSFEPVAYEPASFESASHESAPYESSFESPAEPSSPEPTAYEPAAYEPASFEPAADEPAAYEPASFDAAPAEAADEPEVAAPASFEPASFEPASFEPASYEPPSFEPAAYEPLSYEQPVEADEQVAEQVSEPAAYEPTSYEAATDAPSSEPSYEQPSYEQPSYEQPSYEQPSHEEPSYEPAAYQPASYDGASHTLASRGEQESAPAAYAQPQAESWSDTPAAQSAPEEPAPAPRVSFTSYSGYAGWSGARRRAAAAEPFDFERTLDEARAWHTGAQPVVAEAAPEAEQPYAPVAAQAYEPAAEQAYEPVVAQAEPESYEAEQTHAEAEAEAVEPVAEEPAWQPAWQAPSWESVTGAVPVVEEPAAQAVPALEPEPAVEASSFEVPSLVADEPAETQAAPEGEQVWAETTPAWGAPAWPSLAESDAPAEVAPAYAPAPAEQPYAQQPAPVEPVAPAVPQPVAEQPAAPAWGAPAGFGVQGIGEAEHQPAEEKGSRKRWGLFGRRKGDTGPTEVASAAAPSPVAAPSVDWSAPASVQPEVPARVEPAAWSAPEPPAPAAAVPAAVPASSGSWAPPEWAATSRPAASAAPAVDVPHPVVPPSVAPRIGTLDDNVAAMLALRSDIQEQALSELSQLSAYRPSVARSGEQLTKRVPTAVPATAPETSESTAPVQRDANELRSRLSSFQSGTSRGRQAAGSGESPRSTS</sequence>
<evidence type="ECO:0000256" key="1">
    <source>
        <dbReference type="ARBA" id="ARBA00000085"/>
    </source>
</evidence>
<dbReference type="PROSITE" id="PS50109">
    <property type="entry name" value="HIS_KIN"/>
    <property type="match status" value="1"/>
</dbReference>
<keyword evidence="15" id="KW-1185">Reference proteome</keyword>
<feature type="region of interest" description="Disordered" evidence="10">
    <location>
        <begin position="1267"/>
        <end position="1356"/>
    </location>
</feature>
<dbReference type="Pfam" id="PF02518">
    <property type="entry name" value="HATPase_c"/>
    <property type="match status" value="1"/>
</dbReference>